<dbReference type="Pfam" id="PF00441">
    <property type="entry name" value="Acyl-CoA_dh_1"/>
    <property type="match status" value="1"/>
</dbReference>
<evidence type="ECO:0000256" key="2">
    <source>
        <dbReference type="ARBA" id="ARBA00009347"/>
    </source>
</evidence>
<keyword evidence="4 6" id="KW-0274">FAD</keyword>
<reference evidence="10" key="1">
    <citation type="submission" date="2022-03" db="EMBL/GenBank/DDBJ databases">
        <title>Draft Genome Sequence of Firmicute Strain S0AB, a Heterotrophic Iron/Sulfur-Oxidizing Extreme Acidophile.</title>
        <authorList>
            <person name="Vergara E."/>
            <person name="Pakostova E."/>
            <person name="Johnson D.B."/>
            <person name="Holmes D.S."/>
        </authorList>
    </citation>
    <scope>NUCLEOTIDE SEQUENCE</scope>
    <source>
        <strain evidence="10">S0AB</strain>
    </source>
</reference>
<dbReference type="InterPro" id="IPR006091">
    <property type="entry name" value="Acyl-CoA_Oxase/DH_mid-dom"/>
</dbReference>
<dbReference type="PROSITE" id="PS00072">
    <property type="entry name" value="ACYL_COA_DH_1"/>
    <property type="match status" value="1"/>
</dbReference>
<feature type="domain" description="Acyl-CoA oxidase/dehydrogenase middle" evidence="8">
    <location>
        <begin position="122"/>
        <end position="219"/>
    </location>
</feature>
<evidence type="ECO:0000256" key="1">
    <source>
        <dbReference type="ARBA" id="ARBA00001974"/>
    </source>
</evidence>
<dbReference type="FunFam" id="2.40.110.10:FF:000002">
    <property type="entry name" value="Acyl-CoA dehydrogenase fadE12"/>
    <property type="match status" value="1"/>
</dbReference>
<dbReference type="Gene3D" id="1.10.540.10">
    <property type="entry name" value="Acyl-CoA dehydrogenase/oxidase, N-terminal domain"/>
    <property type="match status" value="1"/>
</dbReference>
<comment type="caution">
    <text evidence="10">The sequence shown here is derived from an EMBL/GenBank/DDBJ whole genome shotgun (WGS) entry which is preliminary data.</text>
</comment>
<evidence type="ECO:0000256" key="4">
    <source>
        <dbReference type="ARBA" id="ARBA00022827"/>
    </source>
</evidence>
<dbReference type="Pfam" id="PF02771">
    <property type="entry name" value="Acyl-CoA_dh_N"/>
    <property type="match status" value="1"/>
</dbReference>
<keyword evidence="5 6" id="KW-0560">Oxidoreductase</keyword>
<evidence type="ECO:0000256" key="5">
    <source>
        <dbReference type="ARBA" id="ARBA00023002"/>
    </source>
</evidence>
<dbReference type="InterPro" id="IPR037069">
    <property type="entry name" value="AcylCoA_DH/ox_N_sf"/>
</dbReference>
<dbReference type="InterPro" id="IPR013786">
    <property type="entry name" value="AcylCoA_DH/ox_N"/>
</dbReference>
<dbReference type="InterPro" id="IPR046373">
    <property type="entry name" value="Acyl-CoA_Oxase/DH_mid-dom_sf"/>
</dbReference>
<dbReference type="InterPro" id="IPR009075">
    <property type="entry name" value="AcylCo_DH/oxidase_C"/>
</dbReference>
<dbReference type="GO" id="GO:0050660">
    <property type="term" value="F:flavin adenine dinucleotide binding"/>
    <property type="evidence" value="ECO:0007669"/>
    <property type="project" value="InterPro"/>
</dbReference>
<evidence type="ECO:0000259" key="8">
    <source>
        <dbReference type="Pfam" id="PF02770"/>
    </source>
</evidence>
<dbReference type="EC" id="1.3.99.-" evidence="10"/>
<evidence type="ECO:0000313" key="10">
    <source>
        <dbReference type="EMBL" id="MCI0182789.1"/>
    </source>
</evidence>
<dbReference type="Proteomes" id="UP001139263">
    <property type="component" value="Unassembled WGS sequence"/>
</dbReference>
<organism evidence="10 11">
    <name type="scientific">Sulfoacidibacillus ferrooxidans</name>
    <dbReference type="NCBI Taxonomy" id="2005001"/>
    <lineage>
        <taxon>Bacteria</taxon>
        <taxon>Bacillati</taxon>
        <taxon>Bacillota</taxon>
        <taxon>Bacilli</taxon>
        <taxon>Bacillales</taxon>
        <taxon>Alicyclobacillaceae</taxon>
        <taxon>Sulfoacidibacillus</taxon>
    </lineage>
</organism>
<dbReference type="InterPro" id="IPR009100">
    <property type="entry name" value="AcylCoA_DH/oxidase_NM_dom_sf"/>
</dbReference>
<dbReference type="PANTHER" id="PTHR43884:SF12">
    <property type="entry name" value="ISOVALERYL-COA DEHYDROGENASE, MITOCHONDRIAL-RELATED"/>
    <property type="match status" value="1"/>
</dbReference>
<comment type="cofactor">
    <cofactor evidence="1 6">
        <name>FAD</name>
        <dbReference type="ChEBI" id="CHEBI:57692"/>
    </cofactor>
</comment>
<dbReference type="GO" id="GO:0003995">
    <property type="term" value="F:acyl-CoA dehydrogenase activity"/>
    <property type="evidence" value="ECO:0007669"/>
    <property type="project" value="InterPro"/>
</dbReference>
<dbReference type="InterPro" id="IPR036250">
    <property type="entry name" value="AcylCo_DH-like_C"/>
</dbReference>
<dbReference type="Gene3D" id="1.20.140.10">
    <property type="entry name" value="Butyryl-CoA Dehydrogenase, subunit A, domain 3"/>
    <property type="match status" value="1"/>
</dbReference>
<evidence type="ECO:0000256" key="3">
    <source>
        <dbReference type="ARBA" id="ARBA00022630"/>
    </source>
</evidence>
<evidence type="ECO:0000259" key="9">
    <source>
        <dbReference type="Pfam" id="PF02771"/>
    </source>
</evidence>
<comment type="similarity">
    <text evidence="2 6">Belongs to the acyl-CoA dehydrogenase family.</text>
</comment>
<dbReference type="EMBL" id="JALBUF010000002">
    <property type="protein sequence ID" value="MCI0182789.1"/>
    <property type="molecule type" value="Genomic_DNA"/>
</dbReference>
<dbReference type="FunFam" id="1.10.540.10:FF:000009">
    <property type="entry name" value="Probable acyl-CoA dehydrogenase"/>
    <property type="match status" value="1"/>
</dbReference>
<accession>A0A9X1V7N9</accession>
<sequence>MQHAYLTEEHAIFRRSVRRFLEKEAVPYYDQWEADRMVPRSFWEKFGAQGFLAPAIPEEYGGSGADFSYSVVIDEELERVGSGLTGISLHSDIVVPYLLQYGTEEQKQTWLPGCASGAIVTAIAMTEPGAGSDLAGVLTTAIRDGDEYVVHGQKTFITNGIQADLVLVVCKTDPSANPPHKGMSLLWVERGMEGFSRGRQLEKVGQHCQDTAELLFDQCRVPVGHLLGREGEGFSYLSQKLQQERLVVAIAGQVTAEEVLKDTIAYVKSRTAFGQPLSRFQHTRFTLAELATKVRVSRTFLDHLITRHLADEEIVEDVSMAKWFLTDMAKEVVNTCLQLHGGYGYMEDYKVARRYRDVAVMSIYAGTNEIMKTIIAKHMGL</sequence>
<dbReference type="InterPro" id="IPR006089">
    <property type="entry name" value="Acyl-CoA_DH_CS"/>
</dbReference>
<proteinExistence type="inferred from homology"/>
<evidence type="ECO:0000313" key="11">
    <source>
        <dbReference type="Proteomes" id="UP001139263"/>
    </source>
</evidence>
<dbReference type="RefSeq" id="WP_241712396.1">
    <property type="nucleotide sequence ID" value="NZ_JALBUF010000002.1"/>
</dbReference>
<dbReference type="FunFam" id="1.20.140.10:FF:000001">
    <property type="entry name" value="Acyl-CoA dehydrogenase"/>
    <property type="match status" value="1"/>
</dbReference>
<feature type="domain" description="Acyl-CoA dehydrogenase/oxidase C-terminal" evidence="7">
    <location>
        <begin position="231"/>
        <end position="379"/>
    </location>
</feature>
<dbReference type="AlphaFoldDB" id="A0A9X1V7N9"/>
<keyword evidence="3 6" id="KW-0285">Flavoprotein</keyword>
<dbReference type="PROSITE" id="PS00073">
    <property type="entry name" value="ACYL_COA_DH_2"/>
    <property type="match status" value="1"/>
</dbReference>
<dbReference type="Gene3D" id="2.40.110.10">
    <property type="entry name" value="Butyryl-CoA Dehydrogenase, subunit A, domain 2"/>
    <property type="match status" value="1"/>
</dbReference>
<dbReference type="SUPFAM" id="SSF47203">
    <property type="entry name" value="Acyl-CoA dehydrogenase C-terminal domain-like"/>
    <property type="match status" value="1"/>
</dbReference>
<dbReference type="Pfam" id="PF02770">
    <property type="entry name" value="Acyl-CoA_dh_M"/>
    <property type="match status" value="1"/>
</dbReference>
<keyword evidence="11" id="KW-1185">Reference proteome</keyword>
<evidence type="ECO:0000256" key="6">
    <source>
        <dbReference type="RuleBase" id="RU362125"/>
    </source>
</evidence>
<evidence type="ECO:0000259" key="7">
    <source>
        <dbReference type="Pfam" id="PF00441"/>
    </source>
</evidence>
<name>A0A9X1V7N9_9BACL</name>
<gene>
    <name evidence="10" type="primary">mmgC_2</name>
    <name evidence="10" type="ORF">MM817_01058</name>
</gene>
<dbReference type="SUPFAM" id="SSF56645">
    <property type="entry name" value="Acyl-CoA dehydrogenase NM domain-like"/>
    <property type="match status" value="1"/>
</dbReference>
<dbReference type="PANTHER" id="PTHR43884">
    <property type="entry name" value="ACYL-COA DEHYDROGENASE"/>
    <property type="match status" value="1"/>
</dbReference>
<protein>
    <submittedName>
        <fullName evidence="10">Acyl-CoA dehydrogenase</fullName>
        <ecNumber evidence="10">1.3.99.-</ecNumber>
    </submittedName>
</protein>
<feature type="domain" description="Acyl-CoA dehydrogenase/oxidase N-terminal" evidence="9">
    <location>
        <begin position="7"/>
        <end position="117"/>
    </location>
</feature>